<feature type="transmembrane region" description="Helical" evidence="11">
    <location>
        <begin position="7"/>
        <end position="28"/>
    </location>
</feature>
<keyword evidence="3" id="KW-1003">Cell membrane</keyword>
<protein>
    <recommendedName>
        <fullName evidence="2">Type II secretion system protein H</fullName>
    </recommendedName>
    <alternativeName>
        <fullName evidence="10">General secretion pathway protein H</fullName>
    </alternativeName>
</protein>
<evidence type="ECO:0000256" key="5">
    <source>
        <dbReference type="ARBA" id="ARBA00022519"/>
    </source>
</evidence>
<accession>A0ABU9TT87</accession>
<comment type="subcellular location">
    <subcellularLocation>
        <location evidence="1">Cell inner membrane</location>
        <topology evidence="1">Single-pass membrane protein</topology>
    </subcellularLocation>
</comment>
<keyword evidence="5" id="KW-0997">Cell inner membrane</keyword>
<comment type="similarity">
    <text evidence="9">Belongs to the GSP H family.</text>
</comment>
<feature type="domain" description="General secretion pathway GspH" evidence="12">
    <location>
        <begin position="45"/>
        <end position="149"/>
    </location>
</feature>
<proteinExistence type="inferred from homology"/>
<name>A0ABU9TT87_9GAMM</name>
<keyword evidence="6 11" id="KW-0812">Transmembrane</keyword>
<dbReference type="SUPFAM" id="SSF54523">
    <property type="entry name" value="Pili subunits"/>
    <property type="match status" value="1"/>
</dbReference>
<keyword evidence="7 11" id="KW-1133">Transmembrane helix</keyword>
<dbReference type="InterPro" id="IPR045584">
    <property type="entry name" value="Pilin-like"/>
</dbReference>
<evidence type="ECO:0000256" key="11">
    <source>
        <dbReference type="SAM" id="Phobius"/>
    </source>
</evidence>
<gene>
    <name evidence="13" type="ORF">WNY58_10060</name>
</gene>
<evidence type="ECO:0000256" key="10">
    <source>
        <dbReference type="ARBA" id="ARBA00030775"/>
    </source>
</evidence>
<evidence type="ECO:0000256" key="1">
    <source>
        <dbReference type="ARBA" id="ARBA00004377"/>
    </source>
</evidence>
<keyword evidence="4" id="KW-0488">Methylation</keyword>
<evidence type="ECO:0000313" key="13">
    <source>
        <dbReference type="EMBL" id="MEM5536733.1"/>
    </source>
</evidence>
<keyword evidence="14" id="KW-1185">Reference proteome</keyword>
<dbReference type="Proteomes" id="UP001449225">
    <property type="component" value="Unassembled WGS sequence"/>
</dbReference>
<evidence type="ECO:0000256" key="2">
    <source>
        <dbReference type="ARBA" id="ARBA00021549"/>
    </source>
</evidence>
<organism evidence="13 14">
    <name type="scientific">Neptuniibacter pectenicola</name>
    <dbReference type="NCBI Taxonomy" id="1806669"/>
    <lineage>
        <taxon>Bacteria</taxon>
        <taxon>Pseudomonadati</taxon>
        <taxon>Pseudomonadota</taxon>
        <taxon>Gammaproteobacteria</taxon>
        <taxon>Oceanospirillales</taxon>
        <taxon>Oceanospirillaceae</taxon>
        <taxon>Neptuniibacter</taxon>
    </lineage>
</organism>
<keyword evidence="8 11" id="KW-0472">Membrane</keyword>
<reference evidence="13 14" key="1">
    <citation type="submission" date="2024-03" db="EMBL/GenBank/DDBJ databases">
        <title>Community enrichment and isolation of bacterial strains for fucoidan degradation.</title>
        <authorList>
            <person name="Sichert A."/>
        </authorList>
    </citation>
    <scope>NUCLEOTIDE SEQUENCE [LARGE SCALE GENOMIC DNA]</scope>
    <source>
        <strain evidence="13 14">AS76</strain>
    </source>
</reference>
<dbReference type="EMBL" id="JBBMRA010000008">
    <property type="protein sequence ID" value="MEM5536733.1"/>
    <property type="molecule type" value="Genomic_DNA"/>
</dbReference>
<dbReference type="InterPro" id="IPR022346">
    <property type="entry name" value="T2SS_GspH"/>
</dbReference>
<evidence type="ECO:0000256" key="7">
    <source>
        <dbReference type="ARBA" id="ARBA00022989"/>
    </source>
</evidence>
<dbReference type="Gene3D" id="3.55.40.10">
    <property type="entry name" value="minor pseudopilin epsh domain"/>
    <property type="match status" value="1"/>
</dbReference>
<dbReference type="RefSeq" id="WP_342854442.1">
    <property type="nucleotide sequence ID" value="NZ_JBBMRA010000008.1"/>
</dbReference>
<evidence type="ECO:0000256" key="9">
    <source>
        <dbReference type="ARBA" id="ARBA00025772"/>
    </source>
</evidence>
<comment type="caution">
    <text evidence="13">The sequence shown here is derived from an EMBL/GenBank/DDBJ whole genome shotgun (WGS) entry which is preliminary data.</text>
</comment>
<dbReference type="Pfam" id="PF07963">
    <property type="entry name" value="N_methyl"/>
    <property type="match status" value="1"/>
</dbReference>
<evidence type="ECO:0000313" key="14">
    <source>
        <dbReference type="Proteomes" id="UP001449225"/>
    </source>
</evidence>
<evidence type="ECO:0000256" key="8">
    <source>
        <dbReference type="ARBA" id="ARBA00023136"/>
    </source>
</evidence>
<evidence type="ECO:0000256" key="4">
    <source>
        <dbReference type="ARBA" id="ARBA00022481"/>
    </source>
</evidence>
<evidence type="ECO:0000259" key="12">
    <source>
        <dbReference type="Pfam" id="PF12019"/>
    </source>
</evidence>
<evidence type="ECO:0000256" key="6">
    <source>
        <dbReference type="ARBA" id="ARBA00022692"/>
    </source>
</evidence>
<dbReference type="Pfam" id="PF12019">
    <property type="entry name" value="GspH"/>
    <property type="match status" value="1"/>
</dbReference>
<sequence>MSEREKGFTLIELMVSLVVVGILLLVAVPNFGSFVAQSRVDSVKNKLVSSIALARSEAIKRGVAVAICRKNPDPAQTCVGTAVTGSKDWSDGWLVFLDEDDNQTAAANEIIKVYADIDDASTIQYSLGDVIVFDGFGLLDTVSSSEEEFAIGDTADPTIGAGLSIRPTGRIRACVNWTVSAATCGD</sequence>
<dbReference type="NCBIfam" id="TIGR02532">
    <property type="entry name" value="IV_pilin_GFxxxE"/>
    <property type="match status" value="1"/>
</dbReference>
<dbReference type="InterPro" id="IPR012902">
    <property type="entry name" value="N_methyl_site"/>
</dbReference>
<evidence type="ECO:0000256" key="3">
    <source>
        <dbReference type="ARBA" id="ARBA00022475"/>
    </source>
</evidence>
<dbReference type="PROSITE" id="PS00409">
    <property type="entry name" value="PROKAR_NTER_METHYL"/>
    <property type="match status" value="1"/>
</dbReference>